<evidence type="ECO:0000313" key="2">
    <source>
        <dbReference type="EMBL" id="KAJ3203937.1"/>
    </source>
</evidence>
<reference evidence="2" key="1">
    <citation type="submission" date="2020-05" db="EMBL/GenBank/DDBJ databases">
        <title>Phylogenomic resolution of chytrid fungi.</title>
        <authorList>
            <person name="Stajich J.E."/>
            <person name="Amses K."/>
            <person name="Simmons R."/>
            <person name="Seto K."/>
            <person name="Myers J."/>
            <person name="Bonds A."/>
            <person name="Quandt C.A."/>
            <person name="Barry K."/>
            <person name="Liu P."/>
            <person name="Grigoriev I."/>
            <person name="Longcore J.E."/>
            <person name="James T.Y."/>
        </authorList>
    </citation>
    <scope>NUCLEOTIDE SEQUENCE</scope>
    <source>
        <strain evidence="2">JEL0476</strain>
    </source>
</reference>
<accession>A0AAD5XSF1</accession>
<dbReference type="AlphaFoldDB" id="A0AAD5XSF1"/>
<dbReference type="EMBL" id="JADGJW010001360">
    <property type="protein sequence ID" value="KAJ3203937.1"/>
    <property type="molecule type" value="Genomic_DNA"/>
</dbReference>
<dbReference type="InterPro" id="IPR004147">
    <property type="entry name" value="ABC1_dom"/>
</dbReference>
<evidence type="ECO:0000259" key="1">
    <source>
        <dbReference type="Pfam" id="PF03109"/>
    </source>
</evidence>
<dbReference type="PANTHER" id="PTHR43173:SF34">
    <property type="entry name" value="ABC1 ATYPICAL KINASE-LIKE DOMAIN-CONTAINING PROTEIN"/>
    <property type="match status" value="1"/>
</dbReference>
<protein>
    <recommendedName>
        <fullName evidence="1">ABC1 atypical kinase-like domain-containing protein</fullName>
    </recommendedName>
</protein>
<proteinExistence type="predicted"/>
<dbReference type="InterPro" id="IPR011009">
    <property type="entry name" value="Kinase-like_dom_sf"/>
</dbReference>
<sequence>MFSFTRRIKNVSLINQNLRYKSTSSNATKNSIGRSALKIVSGSSLILGAAVIYNKETSDSTSIPSAPFTTILQRPFHFWSKLFPIFLHYKYTQWSVNGKNDADQDAAFELLHETYAQNVLDLILELRGIFIKFGQVGAMRADIFPETYRNKFKLLLDSVPPLSEEESIKIVEDSLNGKKIEDVFSVFEPKAIGAASIGQVHKAKLKNGDDVVVKIKYPDSHALFSLDFETFYQFAKIALPEQLPAMNELKDQFLKEFDFEREAWALETVRKNIMPHFSNVIVPKTYNELCSKNIIVMEFIPGVRLLGEKSINIVILLTVKILDGILKSYEYEAKRMGFTFDELKKRKESNLNFSNGEKMKIFLRLSAFTLLDKFKLLFFYTLNYSFGFILPKKFLIQKPFTGIDKKKIFDLLVEVHGHEILIDRIFQGDPHLGNIILTPEGKLGLIDYGQVKCISQKDARNYAQMIKYLKHNKREELLELAKVTGFTTENNDPYVLYKTLQVLLDSDSREVCEGMNLQQFMEKLSKQDKTKTIPDQFVFAVRAAVLLRGIGGLLGFHEVSLASRWEHFANAVLAKKIDVENDDKVFDFHGN</sequence>
<feature type="domain" description="ABC1 atypical kinase-like" evidence="1">
    <location>
        <begin position="155"/>
        <end position="326"/>
    </location>
</feature>
<dbReference type="CDD" id="cd05121">
    <property type="entry name" value="ABC1_ADCK3-like"/>
    <property type="match status" value="1"/>
</dbReference>
<comment type="caution">
    <text evidence="2">The sequence shown here is derived from an EMBL/GenBank/DDBJ whole genome shotgun (WGS) entry which is preliminary data.</text>
</comment>
<keyword evidence="3" id="KW-1185">Reference proteome</keyword>
<organism evidence="2 3">
    <name type="scientific">Clydaea vesicula</name>
    <dbReference type="NCBI Taxonomy" id="447962"/>
    <lineage>
        <taxon>Eukaryota</taxon>
        <taxon>Fungi</taxon>
        <taxon>Fungi incertae sedis</taxon>
        <taxon>Chytridiomycota</taxon>
        <taxon>Chytridiomycota incertae sedis</taxon>
        <taxon>Chytridiomycetes</taxon>
        <taxon>Lobulomycetales</taxon>
        <taxon>Lobulomycetaceae</taxon>
        <taxon>Clydaea</taxon>
    </lineage>
</organism>
<evidence type="ECO:0000313" key="3">
    <source>
        <dbReference type="Proteomes" id="UP001211065"/>
    </source>
</evidence>
<dbReference type="SUPFAM" id="SSF56112">
    <property type="entry name" value="Protein kinase-like (PK-like)"/>
    <property type="match status" value="1"/>
</dbReference>
<name>A0AAD5XSF1_9FUNG</name>
<dbReference type="Pfam" id="PF03109">
    <property type="entry name" value="ABC1"/>
    <property type="match status" value="2"/>
</dbReference>
<feature type="domain" description="ABC1 atypical kinase-like" evidence="1">
    <location>
        <begin position="401"/>
        <end position="479"/>
    </location>
</feature>
<dbReference type="Proteomes" id="UP001211065">
    <property type="component" value="Unassembled WGS sequence"/>
</dbReference>
<gene>
    <name evidence="2" type="ORF">HK099_001327</name>
</gene>
<dbReference type="PANTHER" id="PTHR43173">
    <property type="entry name" value="ABC1 FAMILY PROTEIN"/>
    <property type="match status" value="1"/>
</dbReference>
<dbReference type="InterPro" id="IPR051130">
    <property type="entry name" value="Mito_struct-func_regulator"/>
</dbReference>